<reference evidence="2 3" key="1">
    <citation type="submission" date="2020-08" db="EMBL/GenBank/DDBJ databases">
        <title>Sequencing the genomes of 1000 actinobacteria strains.</title>
        <authorList>
            <person name="Klenk H.-P."/>
        </authorList>
    </citation>
    <scope>NUCLEOTIDE SEQUENCE [LARGE SCALE GENOMIC DNA]</scope>
    <source>
        <strain evidence="2 3">DSM 20419</strain>
    </source>
</reference>
<dbReference type="RefSeq" id="WP_183625020.1">
    <property type="nucleotide sequence ID" value="NZ_JACHWJ010000003.1"/>
</dbReference>
<sequence>MSIEKAPRSTAAIVVGCVGFLLVTGYAVLGTLQVLVLDPLAAVPDMSLEEIYIHAARSNETIHVWVVVTLLGPGLLLGLGSLVLSFRRGATWVQSAAVASGLLFLGGLPFFWAWFGVGMNIADAFGTSGGDHTGLGAVMWATSGCGALVLLLLAVWVGVRSGVRAWWGRRAVLAQPELADPPHSEA</sequence>
<keyword evidence="3" id="KW-1185">Reference proteome</keyword>
<protein>
    <submittedName>
        <fullName evidence="2">Uncharacterized protein</fullName>
    </submittedName>
</protein>
<proteinExistence type="predicted"/>
<dbReference type="AlphaFoldDB" id="A0A7W4UP87"/>
<feature type="transmembrane region" description="Helical" evidence="1">
    <location>
        <begin position="62"/>
        <end position="84"/>
    </location>
</feature>
<feature type="transmembrane region" description="Helical" evidence="1">
    <location>
        <begin position="12"/>
        <end position="36"/>
    </location>
</feature>
<name>A0A7W4UP87_9MICO</name>
<accession>A0A7W4UP87</accession>
<keyword evidence="1" id="KW-1133">Transmembrane helix</keyword>
<keyword evidence="1" id="KW-0472">Membrane</keyword>
<dbReference type="Proteomes" id="UP000545286">
    <property type="component" value="Unassembled WGS sequence"/>
</dbReference>
<organism evidence="2 3">
    <name type="scientific">Pseudoclavibacter helvolus</name>
    <dbReference type="NCBI Taxonomy" id="255205"/>
    <lineage>
        <taxon>Bacteria</taxon>
        <taxon>Bacillati</taxon>
        <taxon>Actinomycetota</taxon>
        <taxon>Actinomycetes</taxon>
        <taxon>Micrococcales</taxon>
        <taxon>Microbacteriaceae</taxon>
        <taxon>Pseudoclavibacter</taxon>
    </lineage>
</organism>
<feature type="transmembrane region" description="Helical" evidence="1">
    <location>
        <begin position="137"/>
        <end position="159"/>
    </location>
</feature>
<gene>
    <name evidence="2" type="ORF">FHX72_002246</name>
</gene>
<evidence type="ECO:0000313" key="2">
    <source>
        <dbReference type="EMBL" id="MBB2958101.1"/>
    </source>
</evidence>
<evidence type="ECO:0000313" key="3">
    <source>
        <dbReference type="Proteomes" id="UP000545286"/>
    </source>
</evidence>
<dbReference type="EMBL" id="JACHWJ010000003">
    <property type="protein sequence ID" value="MBB2958101.1"/>
    <property type="molecule type" value="Genomic_DNA"/>
</dbReference>
<comment type="caution">
    <text evidence="2">The sequence shown here is derived from an EMBL/GenBank/DDBJ whole genome shotgun (WGS) entry which is preliminary data.</text>
</comment>
<evidence type="ECO:0000256" key="1">
    <source>
        <dbReference type="SAM" id="Phobius"/>
    </source>
</evidence>
<keyword evidence="1" id="KW-0812">Transmembrane</keyword>
<feature type="transmembrane region" description="Helical" evidence="1">
    <location>
        <begin position="96"/>
        <end position="117"/>
    </location>
</feature>